<dbReference type="Proteomes" id="UP000053097">
    <property type="component" value="Unassembled WGS sequence"/>
</dbReference>
<keyword evidence="1" id="KW-0732">Signal</keyword>
<gene>
    <name evidence="2" type="ORF">X777_01257</name>
</gene>
<name>A0A026WQJ9_OOCBI</name>
<proteinExistence type="predicted"/>
<protein>
    <submittedName>
        <fullName evidence="2">Uncharacterized protein</fullName>
    </submittedName>
</protein>
<organism evidence="2 3">
    <name type="scientific">Ooceraea biroi</name>
    <name type="common">Clonal raider ant</name>
    <name type="synonym">Cerapachys biroi</name>
    <dbReference type="NCBI Taxonomy" id="2015173"/>
    <lineage>
        <taxon>Eukaryota</taxon>
        <taxon>Metazoa</taxon>
        <taxon>Ecdysozoa</taxon>
        <taxon>Arthropoda</taxon>
        <taxon>Hexapoda</taxon>
        <taxon>Insecta</taxon>
        <taxon>Pterygota</taxon>
        <taxon>Neoptera</taxon>
        <taxon>Endopterygota</taxon>
        <taxon>Hymenoptera</taxon>
        <taxon>Apocrita</taxon>
        <taxon>Aculeata</taxon>
        <taxon>Formicoidea</taxon>
        <taxon>Formicidae</taxon>
        <taxon>Dorylinae</taxon>
        <taxon>Ooceraea</taxon>
    </lineage>
</organism>
<accession>A0A026WQJ9</accession>
<sequence length="97" mass="10616">MYTKSSSSSCRVIVAAVILRRVVLVLSCTVNHVTEQLSACALIVRQSNVPDAQDYSGLFAVLKAESNIEKFLTGRQSEKDIFLKSSWKIVLPLGEGT</sequence>
<keyword evidence="3" id="KW-1185">Reference proteome</keyword>
<evidence type="ECO:0000313" key="2">
    <source>
        <dbReference type="EMBL" id="EZA58300.1"/>
    </source>
</evidence>
<feature type="chain" id="PRO_5001541260" evidence="1">
    <location>
        <begin position="28"/>
        <end position="97"/>
    </location>
</feature>
<evidence type="ECO:0000256" key="1">
    <source>
        <dbReference type="SAM" id="SignalP"/>
    </source>
</evidence>
<feature type="signal peptide" evidence="1">
    <location>
        <begin position="1"/>
        <end position="27"/>
    </location>
</feature>
<dbReference type="EMBL" id="KK107128">
    <property type="protein sequence ID" value="EZA58300.1"/>
    <property type="molecule type" value="Genomic_DNA"/>
</dbReference>
<dbReference type="AlphaFoldDB" id="A0A026WQJ9"/>
<evidence type="ECO:0000313" key="3">
    <source>
        <dbReference type="Proteomes" id="UP000053097"/>
    </source>
</evidence>
<reference evidence="2 3" key="1">
    <citation type="journal article" date="2014" name="Curr. Biol.">
        <title>The genome of the clonal raider ant Cerapachys biroi.</title>
        <authorList>
            <person name="Oxley P.R."/>
            <person name="Ji L."/>
            <person name="Fetter-Pruneda I."/>
            <person name="McKenzie S.K."/>
            <person name="Li C."/>
            <person name="Hu H."/>
            <person name="Zhang G."/>
            <person name="Kronauer D.J."/>
        </authorList>
    </citation>
    <scope>NUCLEOTIDE SEQUENCE [LARGE SCALE GENOMIC DNA]</scope>
</reference>